<feature type="transmembrane region" description="Helical" evidence="1">
    <location>
        <begin position="233"/>
        <end position="259"/>
    </location>
</feature>
<sequence length="539" mass="59978">MKNEALLLSFSKLFGILALVLWGFSLAGSTFSPDTENILKPPLLLFVLAVASLCMGSAFLWKMRTPQTRLLCLYTFIMLIMLWLSPVILQSSPVSAQWTYGIYYPNTQFISQTGGIDPAAYTFHNWPGFFILDYSLSAASGTSCLDFLAFYGPLLMQILMFVPLYCLFKNIIPNPNHRFAAIWVFYLANWVSQIYFVPQGVGVFFLICLLALITSPGFSLAQGNAVSHRVVVILVLAALTVTHLLTSVAALLCVAALILSRLVKGFNLGILAVVMVGCWTIYGAATQFDSQLPEFVNRAFELENLFQFSSAGSGGEAGAAFLQISQVRFIFSGLFAGLAVLGVLLSLKYRHRFDFPLLALEGVAAVILCSMLYGSEFWTRAFLFSLVPIAYFTVKLLRNRLSTLIMVAVLLVAIPGHLLAHYGAVSDMVSRFDVSAWQYLENYTQRGYISGGISYIKPDYLNLSLKKLNWQDGLLVGQDYTGRYPQYLQIGRSTDVDWVYYYGDSQYVPALETVLEDSSGYGLIYQNREMNIYFNQGAN</sequence>
<reference evidence="2 3" key="1">
    <citation type="journal article" date="2015" name="Sci. Rep.">
        <title>A comparative genomics and reductive dehalogenase gene transcription study of two chloroethene-respiring bacteria, Dehalococcoides mccartyi strains MB and 11a.</title>
        <authorList>
            <person name="Low A."/>
            <person name="Shen Z."/>
            <person name="Cheng D."/>
            <person name="Rogers M.J."/>
            <person name="Lee P.K."/>
            <person name="He J."/>
        </authorList>
    </citation>
    <scope>NUCLEOTIDE SEQUENCE [LARGE SCALE GENOMIC DNA]</scope>
    <source>
        <strain evidence="2 3">MB</strain>
    </source>
</reference>
<feature type="transmembrane region" description="Helical" evidence="1">
    <location>
        <begin position="379"/>
        <end position="397"/>
    </location>
</feature>
<keyword evidence="1" id="KW-0812">Transmembrane</keyword>
<protein>
    <recommendedName>
        <fullName evidence="4">Glycosyltransferase RgtA/B/C/D-like domain-containing protein</fullName>
    </recommendedName>
</protein>
<keyword evidence="1" id="KW-1133">Transmembrane helix</keyword>
<dbReference type="EMBL" id="JGYD01000011">
    <property type="protein sequence ID" value="KSV18353.1"/>
    <property type="molecule type" value="Genomic_DNA"/>
</dbReference>
<feature type="transmembrane region" description="Helical" evidence="1">
    <location>
        <begin position="329"/>
        <end position="347"/>
    </location>
</feature>
<feature type="transmembrane region" description="Helical" evidence="1">
    <location>
        <begin position="180"/>
        <end position="213"/>
    </location>
</feature>
<feature type="transmembrane region" description="Helical" evidence="1">
    <location>
        <begin position="354"/>
        <end position="373"/>
    </location>
</feature>
<feature type="transmembrane region" description="Helical" evidence="1">
    <location>
        <begin position="70"/>
        <end position="89"/>
    </location>
</feature>
<feature type="transmembrane region" description="Helical" evidence="1">
    <location>
        <begin position="43"/>
        <end position="61"/>
    </location>
</feature>
<dbReference type="Proteomes" id="UP000053577">
    <property type="component" value="Unassembled WGS sequence"/>
</dbReference>
<evidence type="ECO:0000313" key="3">
    <source>
        <dbReference type="Proteomes" id="UP000053577"/>
    </source>
</evidence>
<proteinExistence type="predicted"/>
<feature type="transmembrane region" description="Helical" evidence="1">
    <location>
        <begin position="148"/>
        <end position="168"/>
    </location>
</feature>
<dbReference type="AlphaFoldDB" id="A0A0V8M4A5"/>
<feature type="transmembrane region" description="Helical" evidence="1">
    <location>
        <begin position="404"/>
        <end position="424"/>
    </location>
</feature>
<accession>A0A0V8M4A5</accession>
<gene>
    <name evidence="2" type="ORF">DA01_02715</name>
</gene>
<evidence type="ECO:0008006" key="4">
    <source>
        <dbReference type="Google" id="ProtNLM"/>
    </source>
</evidence>
<evidence type="ECO:0000313" key="2">
    <source>
        <dbReference type="EMBL" id="KSV18353.1"/>
    </source>
</evidence>
<keyword evidence="1" id="KW-0472">Membrane</keyword>
<dbReference type="PATRIC" id="fig|61435.5.peg.546"/>
<evidence type="ECO:0000256" key="1">
    <source>
        <dbReference type="SAM" id="Phobius"/>
    </source>
</evidence>
<dbReference type="RefSeq" id="WP_058292299.1">
    <property type="nucleotide sequence ID" value="NZ_JGYD01000011.1"/>
</dbReference>
<dbReference type="OrthoDB" id="139907at2"/>
<comment type="caution">
    <text evidence="2">The sequence shown here is derived from an EMBL/GenBank/DDBJ whole genome shotgun (WGS) entry which is preliminary data.</text>
</comment>
<feature type="transmembrane region" description="Helical" evidence="1">
    <location>
        <begin position="266"/>
        <end position="285"/>
    </location>
</feature>
<name>A0A0V8M4A5_9CHLR</name>
<organism evidence="2 3">
    <name type="scientific">Dehalococcoides mccartyi</name>
    <dbReference type="NCBI Taxonomy" id="61435"/>
    <lineage>
        <taxon>Bacteria</taxon>
        <taxon>Bacillati</taxon>
        <taxon>Chloroflexota</taxon>
        <taxon>Dehalococcoidia</taxon>
        <taxon>Dehalococcoidales</taxon>
        <taxon>Dehalococcoidaceae</taxon>
        <taxon>Dehalococcoides</taxon>
    </lineage>
</organism>